<evidence type="ECO:0000313" key="1">
    <source>
        <dbReference type="EMBL" id="JAD58624.1"/>
    </source>
</evidence>
<dbReference type="EMBL" id="GBRH01239271">
    <property type="protein sequence ID" value="JAD58624.1"/>
    <property type="molecule type" value="Transcribed_RNA"/>
</dbReference>
<sequence length="48" mass="5785">MQGNNENIDCTVEIFNKLIFRMDKGQRLVLQCTWSKYRKINECITIYI</sequence>
<dbReference type="AlphaFoldDB" id="A0A0A9B3U2"/>
<proteinExistence type="predicted"/>
<accession>A0A0A9B3U2</accession>
<name>A0A0A9B3U2_ARUDO</name>
<protein>
    <submittedName>
        <fullName evidence="1">Uncharacterized protein</fullName>
    </submittedName>
</protein>
<reference evidence="1" key="2">
    <citation type="journal article" date="2015" name="Data Brief">
        <title>Shoot transcriptome of the giant reed, Arundo donax.</title>
        <authorList>
            <person name="Barrero R.A."/>
            <person name="Guerrero F.D."/>
            <person name="Moolhuijzen P."/>
            <person name="Goolsby J.A."/>
            <person name="Tidwell J."/>
            <person name="Bellgard S.E."/>
            <person name="Bellgard M.I."/>
        </authorList>
    </citation>
    <scope>NUCLEOTIDE SEQUENCE</scope>
    <source>
        <tissue evidence="1">Shoot tissue taken approximately 20 cm above the soil surface</tissue>
    </source>
</reference>
<organism evidence="1">
    <name type="scientific">Arundo donax</name>
    <name type="common">Giant reed</name>
    <name type="synonym">Donax arundinaceus</name>
    <dbReference type="NCBI Taxonomy" id="35708"/>
    <lineage>
        <taxon>Eukaryota</taxon>
        <taxon>Viridiplantae</taxon>
        <taxon>Streptophyta</taxon>
        <taxon>Embryophyta</taxon>
        <taxon>Tracheophyta</taxon>
        <taxon>Spermatophyta</taxon>
        <taxon>Magnoliopsida</taxon>
        <taxon>Liliopsida</taxon>
        <taxon>Poales</taxon>
        <taxon>Poaceae</taxon>
        <taxon>PACMAD clade</taxon>
        <taxon>Arundinoideae</taxon>
        <taxon>Arundineae</taxon>
        <taxon>Arundo</taxon>
    </lineage>
</organism>
<reference evidence="1" key="1">
    <citation type="submission" date="2014-09" db="EMBL/GenBank/DDBJ databases">
        <authorList>
            <person name="Magalhaes I.L.F."/>
            <person name="Oliveira U."/>
            <person name="Santos F.R."/>
            <person name="Vidigal T.H.D.A."/>
            <person name="Brescovit A.D."/>
            <person name="Santos A.J."/>
        </authorList>
    </citation>
    <scope>NUCLEOTIDE SEQUENCE</scope>
    <source>
        <tissue evidence="1">Shoot tissue taken approximately 20 cm above the soil surface</tissue>
    </source>
</reference>